<accession>A0A4C1UDR8</accession>
<comment type="caution">
    <text evidence="1">The sequence shown here is derived from an EMBL/GenBank/DDBJ whole genome shotgun (WGS) entry which is preliminary data.</text>
</comment>
<dbReference type="Proteomes" id="UP000299102">
    <property type="component" value="Unassembled WGS sequence"/>
</dbReference>
<name>A0A4C1UDR8_EUMVA</name>
<dbReference type="AlphaFoldDB" id="A0A4C1UDR8"/>
<evidence type="ECO:0000313" key="2">
    <source>
        <dbReference type="Proteomes" id="UP000299102"/>
    </source>
</evidence>
<dbReference type="EMBL" id="BGZK01000157">
    <property type="protein sequence ID" value="GBP24096.1"/>
    <property type="molecule type" value="Genomic_DNA"/>
</dbReference>
<organism evidence="1 2">
    <name type="scientific">Eumeta variegata</name>
    <name type="common">Bagworm moth</name>
    <name type="synonym">Eumeta japonica</name>
    <dbReference type="NCBI Taxonomy" id="151549"/>
    <lineage>
        <taxon>Eukaryota</taxon>
        <taxon>Metazoa</taxon>
        <taxon>Ecdysozoa</taxon>
        <taxon>Arthropoda</taxon>
        <taxon>Hexapoda</taxon>
        <taxon>Insecta</taxon>
        <taxon>Pterygota</taxon>
        <taxon>Neoptera</taxon>
        <taxon>Endopterygota</taxon>
        <taxon>Lepidoptera</taxon>
        <taxon>Glossata</taxon>
        <taxon>Ditrysia</taxon>
        <taxon>Tineoidea</taxon>
        <taxon>Psychidae</taxon>
        <taxon>Oiketicinae</taxon>
        <taxon>Eumeta</taxon>
    </lineage>
</organism>
<evidence type="ECO:0000313" key="1">
    <source>
        <dbReference type="EMBL" id="GBP24096.1"/>
    </source>
</evidence>
<proteinExistence type="predicted"/>
<keyword evidence="2" id="KW-1185">Reference proteome</keyword>
<protein>
    <submittedName>
        <fullName evidence="1">Uncharacterized protein</fullName>
    </submittedName>
</protein>
<sequence length="143" mass="16132">MHHTRALNRLGNPSKSRPLDIGYSHTHDVGLLSVMVVLQRRRTAALIIDECETSYEKYKNAFKFTLEYSSVVIFVAGGGYTRSARAAAFFYVILHLALDGRAAMLFHVPRDPDASKLDRLSPNTRDAPELPDIIICPFWPRCL</sequence>
<gene>
    <name evidence="1" type="ORF">EVAR_27320_1</name>
</gene>
<reference evidence="1 2" key="1">
    <citation type="journal article" date="2019" name="Commun. Biol.">
        <title>The bagworm genome reveals a unique fibroin gene that provides high tensile strength.</title>
        <authorList>
            <person name="Kono N."/>
            <person name="Nakamura H."/>
            <person name="Ohtoshi R."/>
            <person name="Tomita M."/>
            <person name="Numata K."/>
            <person name="Arakawa K."/>
        </authorList>
    </citation>
    <scope>NUCLEOTIDE SEQUENCE [LARGE SCALE GENOMIC DNA]</scope>
</reference>